<dbReference type="InterPro" id="IPR051541">
    <property type="entry name" value="PTS_SugarTrans_NitroReg"/>
</dbReference>
<dbReference type="Pfam" id="PF00359">
    <property type="entry name" value="PTS_EIIA_2"/>
    <property type="match status" value="1"/>
</dbReference>
<dbReference type="CDD" id="cd00211">
    <property type="entry name" value="PTS_IIA_fru"/>
    <property type="match status" value="1"/>
</dbReference>
<reference evidence="2 3" key="1">
    <citation type="submission" date="2016-10" db="EMBL/GenBank/DDBJ databases">
        <authorList>
            <person name="de Groot N.N."/>
        </authorList>
    </citation>
    <scope>NUCLEOTIDE SEQUENCE [LARGE SCALE GENOMIC DNA]</scope>
    <source>
        <strain evidence="2 3">DSM 13305</strain>
    </source>
</reference>
<keyword evidence="3" id="KW-1185">Reference proteome</keyword>
<evidence type="ECO:0000259" key="1">
    <source>
        <dbReference type="PROSITE" id="PS51094"/>
    </source>
</evidence>
<sequence>MESTAESIYYDAVILEDMNSKEEIISCLANYLQQKGYVNEQYQAATLERELEYPTGLPTKPIGVAVPHSKAENVIRPAIVMAISRKLVEFGEMGNAGASLQVGIVFMLALQGENRHLNFLKHIINFCKQESNVTRLYQVPAREEAYRIFQEEILPGTRE</sequence>
<evidence type="ECO:0000313" key="2">
    <source>
        <dbReference type="EMBL" id="SEP42945.1"/>
    </source>
</evidence>
<organism evidence="2 3">
    <name type="scientific">Propionispora vibrioides</name>
    <dbReference type="NCBI Taxonomy" id="112903"/>
    <lineage>
        <taxon>Bacteria</taxon>
        <taxon>Bacillati</taxon>
        <taxon>Bacillota</taxon>
        <taxon>Negativicutes</taxon>
        <taxon>Selenomonadales</taxon>
        <taxon>Sporomusaceae</taxon>
        <taxon>Propionispora</taxon>
    </lineage>
</organism>
<evidence type="ECO:0000313" key="3">
    <source>
        <dbReference type="Proteomes" id="UP000198847"/>
    </source>
</evidence>
<feature type="domain" description="PTS EIIA type-2" evidence="1">
    <location>
        <begin position="1"/>
        <end position="152"/>
    </location>
</feature>
<dbReference type="EMBL" id="FODY01000029">
    <property type="protein sequence ID" value="SEP42945.1"/>
    <property type="molecule type" value="Genomic_DNA"/>
</dbReference>
<dbReference type="PROSITE" id="PS51094">
    <property type="entry name" value="PTS_EIIA_TYPE_2"/>
    <property type="match status" value="1"/>
</dbReference>
<proteinExistence type="predicted"/>
<dbReference type="AlphaFoldDB" id="A0A1H8XSS1"/>
<dbReference type="InterPro" id="IPR002178">
    <property type="entry name" value="PTS_EIIA_type-2_dom"/>
</dbReference>
<dbReference type="STRING" id="112903.SAMN04490178_12918"/>
<dbReference type="PANTHER" id="PTHR47738">
    <property type="entry name" value="PTS SYSTEM FRUCTOSE-LIKE EIIA COMPONENT-RELATED"/>
    <property type="match status" value="1"/>
</dbReference>
<dbReference type="SUPFAM" id="SSF55804">
    <property type="entry name" value="Phoshotransferase/anion transport protein"/>
    <property type="match status" value="1"/>
</dbReference>
<dbReference type="PANTHER" id="PTHR47738:SF3">
    <property type="entry name" value="PHOSPHOTRANSFERASE SYSTEM MANNITOL_FRUCTOSE-SPECIFIC IIA DOMAIN CONTAINING PROTEIN"/>
    <property type="match status" value="1"/>
</dbReference>
<dbReference type="OrthoDB" id="370976at2"/>
<name>A0A1H8XSS1_9FIRM</name>
<dbReference type="Proteomes" id="UP000198847">
    <property type="component" value="Unassembled WGS sequence"/>
</dbReference>
<accession>A0A1H8XSS1</accession>
<gene>
    <name evidence="2" type="ORF">SAMN04490178_12918</name>
</gene>
<dbReference type="Gene3D" id="3.40.930.10">
    <property type="entry name" value="Mannitol-specific EII, Chain A"/>
    <property type="match status" value="1"/>
</dbReference>
<dbReference type="InterPro" id="IPR016152">
    <property type="entry name" value="PTrfase/Anion_transptr"/>
</dbReference>
<protein>
    <submittedName>
        <fullName evidence="2">PTS system, galactitol-specific IIA component</fullName>
    </submittedName>
</protein>
<dbReference type="RefSeq" id="WP_091750941.1">
    <property type="nucleotide sequence ID" value="NZ_FODY01000029.1"/>
</dbReference>